<dbReference type="GO" id="GO:0009432">
    <property type="term" value="P:SOS response"/>
    <property type="evidence" value="ECO:0007669"/>
    <property type="project" value="TreeGrafter"/>
</dbReference>
<keyword evidence="1" id="KW-0547">Nucleotide-binding</keyword>
<sequence length="434" mass="48736">MANAKDILGINARSKYYLGLNKKQSRKTADSKMLTKQFLRKYKIPHPEILGLLGSSQEVEEFDWNSLDDGFVIKPVDGLGGSGIMVVKKPAKYAGEWLLMDGGKVGVGDLKLHANDIIEGRYSRNNLPDRALIERRVKIHPKFVKVAVGGTPDVRVIVFNRVPVMAMLRVPTEESKGKSNLHQGAIGLGVDLATGITTHAVHHDRRIKHFPGTKKKVNGIAIPFWNKVLETASRIQFKRPGLGYFGVDILLDKERGPMVIEINDQPGLSIQLANMTGLKRRLERVEGIEIEDVEKAVRVAKALFASKFSHRVRGVPGEKQVVGVFETVRLKPHKGKRVEVRAKLDTGAFRSSIDEELATELGLLSQEHVLWERTFRSALGKERRKIIEVDMKLKGVRFRAQASVTNRHGLRTKMILGRKDLKEFLIDPRLVRVR</sequence>
<dbReference type="PANTHER" id="PTHR21621:SF0">
    <property type="entry name" value="BETA-CITRYLGLUTAMATE SYNTHASE B-RELATED"/>
    <property type="match status" value="1"/>
</dbReference>
<dbReference type="RefSeq" id="WP_161931426.1">
    <property type="nucleotide sequence ID" value="NZ_CP047901.1"/>
</dbReference>
<organism evidence="3 4">
    <name type="scientific">Candidatus Chazhemtobacterium aquaticus</name>
    <dbReference type="NCBI Taxonomy" id="2715735"/>
    <lineage>
        <taxon>Bacteria</taxon>
        <taxon>Candidatus Chazhemtobacteraceae</taxon>
        <taxon>Candidatus Chazhemtobacterium</taxon>
    </lineage>
</organism>
<accession>A0A857N4P2</accession>
<dbReference type="KEGG" id="caqa:MICH65_0035"/>
<feature type="domain" description="ATP-grasp" evidence="2">
    <location>
        <begin position="36"/>
        <end position="299"/>
    </location>
</feature>
<dbReference type="Gene3D" id="2.40.70.10">
    <property type="entry name" value="Acid Proteases"/>
    <property type="match status" value="1"/>
</dbReference>
<dbReference type="PROSITE" id="PS50975">
    <property type="entry name" value="ATP_GRASP"/>
    <property type="match status" value="1"/>
</dbReference>
<dbReference type="Proteomes" id="UP000463983">
    <property type="component" value="Chromosome"/>
</dbReference>
<evidence type="ECO:0000256" key="1">
    <source>
        <dbReference type="PROSITE-ProRule" id="PRU00409"/>
    </source>
</evidence>
<dbReference type="Pfam" id="PF13650">
    <property type="entry name" value="Asp_protease_2"/>
    <property type="match status" value="1"/>
</dbReference>
<dbReference type="GO" id="GO:0005737">
    <property type="term" value="C:cytoplasm"/>
    <property type="evidence" value="ECO:0007669"/>
    <property type="project" value="TreeGrafter"/>
</dbReference>
<gene>
    <name evidence="3" type="ORF">MICH65_0035</name>
</gene>
<dbReference type="GO" id="GO:0046872">
    <property type="term" value="F:metal ion binding"/>
    <property type="evidence" value="ECO:0007669"/>
    <property type="project" value="InterPro"/>
</dbReference>
<dbReference type="Gene3D" id="3.30.470.20">
    <property type="entry name" value="ATP-grasp fold, B domain"/>
    <property type="match status" value="1"/>
</dbReference>
<proteinExistence type="predicted"/>
<protein>
    <recommendedName>
        <fullName evidence="2">ATP-grasp domain-containing protein</fullName>
    </recommendedName>
</protein>
<name>A0A857N4P2_9BACT</name>
<keyword evidence="1" id="KW-0067">ATP-binding</keyword>
<dbReference type="InterPro" id="IPR021109">
    <property type="entry name" value="Peptidase_aspartic_dom_sf"/>
</dbReference>
<dbReference type="AlphaFoldDB" id="A0A857N4P2"/>
<reference evidence="4" key="1">
    <citation type="journal article" date="2020" name="Microorganisms">
        <title>Complete Genome of a Member of a New Bacterial Lineage in the Microgenomates Group Reveals an Unusual Nucleotide Composition Disparity Between Two Strands of DNA and Limited Metabolic Potential.</title>
        <authorList>
            <person name="Kadnikov V.V."/>
            <person name="Mardanov A.V."/>
            <person name="Beletsky A.V."/>
            <person name="Karnachuk O.V."/>
            <person name="Ravin N.V."/>
        </authorList>
    </citation>
    <scope>NUCLEOTIDE SEQUENCE [LARGE SCALE GENOMIC DNA]</scope>
</reference>
<dbReference type="SUPFAM" id="SSF50630">
    <property type="entry name" value="Acid proteases"/>
    <property type="match status" value="1"/>
</dbReference>
<keyword evidence="4" id="KW-1185">Reference proteome</keyword>
<dbReference type="EMBL" id="CP047901">
    <property type="protein sequence ID" value="QHO63016.1"/>
    <property type="molecule type" value="Genomic_DNA"/>
</dbReference>
<dbReference type="CDD" id="cd00303">
    <property type="entry name" value="retropepsin_like"/>
    <property type="match status" value="1"/>
</dbReference>
<dbReference type="Pfam" id="PF14397">
    <property type="entry name" value="ATPgrasp_ST"/>
    <property type="match status" value="1"/>
</dbReference>
<dbReference type="PANTHER" id="PTHR21621">
    <property type="entry name" value="RIBOSOMAL PROTEIN S6 MODIFICATION PROTEIN"/>
    <property type="match status" value="1"/>
</dbReference>
<dbReference type="InterPro" id="IPR011761">
    <property type="entry name" value="ATP-grasp"/>
</dbReference>
<evidence type="ECO:0000313" key="3">
    <source>
        <dbReference type="EMBL" id="QHO63016.1"/>
    </source>
</evidence>
<dbReference type="GO" id="GO:0018169">
    <property type="term" value="F:ribosomal S6-glutamic acid ligase activity"/>
    <property type="evidence" value="ECO:0007669"/>
    <property type="project" value="TreeGrafter"/>
</dbReference>
<evidence type="ECO:0000259" key="2">
    <source>
        <dbReference type="PROSITE" id="PS50975"/>
    </source>
</evidence>
<evidence type="ECO:0000313" key="4">
    <source>
        <dbReference type="Proteomes" id="UP000463983"/>
    </source>
</evidence>
<dbReference type="SUPFAM" id="SSF56059">
    <property type="entry name" value="Glutathione synthetase ATP-binding domain-like"/>
    <property type="match status" value="1"/>
</dbReference>
<dbReference type="InterPro" id="IPR039523">
    <property type="entry name" value="RimK-rel_E_lig_ATP-grasp"/>
</dbReference>
<dbReference type="GO" id="GO:0005524">
    <property type="term" value="F:ATP binding"/>
    <property type="evidence" value="ECO:0007669"/>
    <property type="project" value="UniProtKB-UniRule"/>
</dbReference>